<dbReference type="GO" id="GO:0032040">
    <property type="term" value="C:small-subunit processome"/>
    <property type="evidence" value="ECO:0007669"/>
    <property type="project" value="InterPro"/>
</dbReference>
<feature type="region of interest" description="Disordered" evidence="4">
    <location>
        <begin position="1"/>
        <end position="39"/>
    </location>
</feature>
<gene>
    <name evidence="5" type="ORF">SCLCIDRAFT_1213512</name>
</gene>
<feature type="compositionally biased region" description="Acidic residues" evidence="4">
    <location>
        <begin position="139"/>
        <end position="151"/>
    </location>
</feature>
<dbReference type="AlphaFoldDB" id="A0A0C3AGV5"/>
<dbReference type="PANTHER" id="PTHR14150:SF12">
    <property type="entry name" value="U3 SMALL NUCLEOLAR RNA-ASSOCIATED PROTEIN 14 HOMOLOG A"/>
    <property type="match status" value="1"/>
</dbReference>
<evidence type="ECO:0000256" key="1">
    <source>
        <dbReference type="ARBA" id="ARBA00004604"/>
    </source>
</evidence>
<sequence length="998" mass="110355">MGKAQKTSKDARPRTTLRGGRSTSWPSHRARANGKAKATTAINDVYEDLPQKVRRGGVGLDLDRSEVRGRRHDSDEIDLADMNTEGKERLRARLLGENKDDEQVESEDDEEVGSDDALAESDKEEFSGSTFKRKMRKEEEDEDEEDEESESSGEFFDVLDIFDGKANVGSDEDTRQKLPQRSQARVLHEEDTILEEEEWGGVDDDSGSEEKDEDEDESDGSEASDSQMSASDTEDASPEALADLENFLSKLDPAESLKRKPDGEPGSESRTKRRRILSERTEVGEESEFGARGSSMLKLDDLLAPLASTTAFAALKKSTKPLASSSSKTKTLPAPLPQRAQERLDREAAYEQTKQEVDKWSATMKRIKQAEHLSFPLQAEPASRVSNLELAAKFQPSNELESAVDKLLKSAQLRDEDIAQTEALKMAHLSVDEVAARRTELHMMRELAFRADRKAKRIAKIKSKTYRRVRKKQREGLDVPEENEPLDDEAQMKAELDRARERATLRHKTTGKWAQSMKGHDGLGQSQRQAITDMLERGEKLRRRIRGEESGSESEDDGESEDEEMDEESIKRKAFEELEALRTEDSTDPTGIKGKSVFNMKFMQDAAARRAREADAQAKELAQEMLSGLEEPGDSDYGDIHEDMTAAGTSIVQRTGGRISIYPGASTAASSVLKPLGSLASDTSSVTLQSADLLHEVNSTELAHHSTTPTPSIASPVVSVSASVNPWLAPPVSSGRARKKNEAIVHKDASALAKSVSKLKKQGTKGDEKERARDDAVLEIDVDKVLTIPDPPTNPSTRGQGKGKEKEKRKRSTSSSDGPVDDPNSDVNSEIEEQESLETQGVNAKRIKAFQQRDLVALAFAGDNVVEAFEESKRQEVEADAPREVDTTLPGWGSWGGAGTKKLPPKPHLIKKLPGVDPSSRADFKKAHVIISEKRDKKAAKYLVKDLPHPYTSHAQFEKGMDTPLGTEWNTRVGFQRGTLPRVVKKMGMVIDPLEKLV</sequence>
<protein>
    <recommendedName>
        <fullName evidence="7">Utp14-domain-containing protein</fullName>
    </recommendedName>
</protein>
<comment type="subcellular location">
    <subcellularLocation>
        <location evidence="1">Nucleus</location>
        <location evidence="1">Nucleolus</location>
    </subcellularLocation>
</comment>
<reference evidence="6" key="2">
    <citation type="submission" date="2015-01" db="EMBL/GenBank/DDBJ databases">
        <title>Evolutionary Origins and Diversification of the Mycorrhizal Mutualists.</title>
        <authorList>
            <consortium name="DOE Joint Genome Institute"/>
            <consortium name="Mycorrhizal Genomics Consortium"/>
            <person name="Kohler A."/>
            <person name="Kuo A."/>
            <person name="Nagy L.G."/>
            <person name="Floudas D."/>
            <person name="Copeland A."/>
            <person name="Barry K.W."/>
            <person name="Cichocki N."/>
            <person name="Veneault-Fourrey C."/>
            <person name="LaButti K."/>
            <person name="Lindquist E.A."/>
            <person name="Lipzen A."/>
            <person name="Lundell T."/>
            <person name="Morin E."/>
            <person name="Murat C."/>
            <person name="Riley R."/>
            <person name="Ohm R."/>
            <person name="Sun H."/>
            <person name="Tunlid A."/>
            <person name="Henrissat B."/>
            <person name="Grigoriev I.V."/>
            <person name="Hibbett D.S."/>
            <person name="Martin F."/>
        </authorList>
    </citation>
    <scope>NUCLEOTIDE SEQUENCE [LARGE SCALE GENOMIC DNA]</scope>
    <source>
        <strain evidence="6">Foug A</strain>
    </source>
</reference>
<evidence type="ECO:0000256" key="4">
    <source>
        <dbReference type="SAM" id="MobiDB-lite"/>
    </source>
</evidence>
<feature type="compositionally biased region" description="Acidic residues" evidence="4">
    <location>
        <begin position="478"/>
        <end position="489"/>
    </location>
</feature>
<dbReference type="InterPro" id="IPR006709">
    <property type="entry name" value="SSU_processome_Utp14"/>
</dbReference>
<dbReference type="GO" id="GO:0006364">
    <property type="term" value="P:rRNA processing"/>
    <property type="evidence" value="ECO:0007669"/>
    <property type="project" value="InterPro"/>
</dbReference>
<feature type="compositionally biased region" description="Basic and acidic residues" evidence="4">
    <location>
        <begin position="764"/>
        <end position="784"/>
    </location>
</feature>
<feature type="compositionally biased region" description="Acidic residues" evidence="4">
    <location>
        <begin position="550"/>
        <end position="567"/>
    </location>
</feature>
<feature type="region of interest" description="Disordered" evidence="4">
    <location>
        <begin position="469"/>
        <end position="491"/>
    </location>
</feature>
<evidence type="ECO:0000313" key="6">
    <source>
        <dbReference type="Proteomes" id="UP000053989"/>
    </source>
</evidence>
<reference evidence="5 6" key="1">
    <citation type="submission" date="2014-04" db="EMBL/GenBank/DDBJ databases">
        <authorList>
            <consortium name="DOE Joint Genome Institute"/>
            <person name="Kuo A."/>
            <person name="Kohler A."/>
            <person name="Nagy L.G."/>
            <person name="Floudas D."/>
            <person name="Copeland A."/>
            <person name="Barry K.W."/>
            <person name="Cichocki N."/>
            <person name="Veneault-Fourrey C."/>
            <person name="LaButti K."/>
            <person name="Lindquist E.A."/>
            <person name="Lipzen A."/>
            <person name="Lundell T."/>
            <person name="Morin E."/>
            <person name="Murat C."/>
            <person name="Sun H."/>
            <person name="Tunlid A."/>
            <person name="Henrissat B."/>
            <person name="Grigoriev I.V."/>
            <person name="Hibbett D.S."/>
            <person name="Martin F."/>
            <person name="Nordberg H.P."/>
            <person name="Cantor M.N."/>
            <person name="Hua S.X."/>
        </authorList>
    </citation>
    <scope>NUCLEOTIDE SEQUENCE [LARGE SCALE GENOMIC DNA]</scope>
    <source>
        <strain evidence="5 6">Foug A</strain>
    </source>
</reference>
<dbReference type="HOGENOM" id="CLU_003783_0_1_1"/>
<keyword evidence="2" id="KW-0597">Phosphoprotein</keyword>
<keyword evidence="3" id="KW-0539">Nucleus</keyword>
<keyword evidence="6" id="KW-1185">Reference proteome</keyword>
<feature type="region of interest" description="Disordered" evidence="4">
    <location>
        <begin position="504"/>
        <end position="527"/>
    </location>
</feature>
<feature type="compositionally biased region" description="Basic and acidic residues" evidence="4">
    <location>
        <begin position="84"/>
        <end position="98"/>
    </location>
</feature>
<feature type="region of interest" description="Disordered" evidence="4">
    <location>
        <begin position="54"/>
        <end position="295"/>
    </location>
</feature>
<feature type="compositionally biased region" description="Basic and acidic residues" evidence="4">
    <location>
        <begin position="61"/>
        <end position="74"/>
    </location>
</feature>
<dbReference type="PANTHER" id="PTHR14150">
    <property type="entry name" value="U3 SMALL NUCLEOLAR RNA-ASSOCIATED PROTEIN 14"/>
    <property type="match status" value="1"/>
</dbReference>
<feature type="compositionally biased region" description="Polar residues" evidence="4">
    <location>
        <begin position="321"/>
        <end position="330"/>
    </location>
</feature>
<feature type="compositionally biased region" description="Basic and acidic residues" evidence="4">
    <location>
        <begin position="877"/>
        <end position="886"/>
    </location>
</feature>
<name>A0A0C3AGV5_9AGAM</name>
<proteinExistence type="predicted"/>
<dbReference type="InParanoid" id="A0A0C3AGV5"/>
<dbReference type="STRING" id="1036808.A0A0C3AGV5"/>
<evidence type="ECO:0008006" key="7">
    <source>
        <dbReference type="Google" id="ProtNLM"/>
    </source>
</evidence>
<feature type="region of interest" description="Disordered" evidence="4">
    <location>
        <begin position="755"/>
        <end position="840"/>
    </location>
</feature>
<feature type="region of interest" description="Disordered" evidence="4">
    <location>
        <begin position="542"/>
        <end position="594"/>
    </location>
</feature>
<feature type="compositionally biased region" description="Acidic residues" evidence="4">
    <location>
        <begin position="99"/>
        <end position="119"/>
    </location>
</feature>
<dbReference type="OrthoDB" id="277439at2759"/>
<evidence type="ECO:0000313" key="5">
    <source>
        <dbReference type="EMBL" id="KIM64112.1"/>
    </source>
</evidence>
<dbReference type="Pfam" id="PF04615">
    <property type="entry name" value="Utp14"/>
    <property type="match status" value="1"/>
</dbReference>
<dbReference type="Proteomes" id="UP000053989">
    <property type="component" value="Unassembled WGS sequence"/>
</dbReference>
<feature type="compositionally biased region" description="Basic and acidic residues" evidence="4">
    <location>
        <begin position="568"/>
        <end position="585"/>
    </location>
</feature>
<feature type="region of interest" description="Disordered" evidence="4">
    <location>
        <begin position="877"/>
        <end position="907"/>
    </location>
</feature>
<feature type="compositionally biased region" description="Basic and acidic residues" evidence="4">
    <location>
        <begin position="252"/>
        <end position="283"/>
    </location>
</feature>
<feature type="compositionally biased region" description="Acidic residues" evidence="4">
    <location>
        <begin position="192"/>
        <end position="222"/>
    </location>
</feature>
<dbReference type="EMBL" id="KN822030">
    <property type="protein sequence ID" value="KIM64112.1"/>
    <property type="molecule type" value="Genomic_DNA"/>
</dbReference>
<evidence type="ECO:0000256" key="2">
    <source>
        <dbReference type="ARBA" id="ARBA00022553"/>
    </source>
</evidence>
<accession>A0A0C3AGV5</accession>
<dbReference type="FunCoup" id="A0A0C3AGV5">
    <property type="interactions" value="445"/>
</dbReference>
<evidence type="ECO:0000256" key="3">
    <source>
        <dbReference type="ARBA" id="ARBA00023242"/>
    </source>
</evidence>
<feature type="region of interest" description="Disordered" evidence="4">
    <location>
        <begin position="317"/>
        <end position="342"/>
    </location>
</feature>
<organism evidence="5 6">
    <name type="scientific">Scleroderma citrinum Foug A</name>
    <dbReference type="NCBI Taxonomy" id="1036808"/>
    <lineage>
        <taxon>Eukaryota</taxon>
        <taxon>Fungi</taxon>
        <taxon>Dikarya</taxon>
        <taxon>Basidiomycota</taxon>
        <taxon>Agaricomycotina</taxon>
        <taxon>Agaricomycetes</taxon>
        <taxon>Agaricomycetidae</taxon>
        <taxon>Boletales</taxon>
        <taxon>Sclerodermatineae</taxon>
        <taxon>Sclerodermataceae</taxon>
        <taxon>Scleroderma</taxon>
    </lineage>
</organism>
<feature type="compositionally biased region" description="Acidic residues" evidence="4">
    <location>
        <begin position="819"/>
        <end position="836"/>
    </location>
</feature>